<keyword evidence="2" id="KW-0732">Signal</keyword>
<name>A0A3R7KE36_9TRYP</name>
<evidence type="ECO:0008006" key="5">
    <source>
        <dbReference type="Google" id="ProtNLM"/>
    </source>
</evidence>
<feature type="region of interest" description="Disordered" evidence="1">
    <location>
        <begin position="192"/>
        <end position="277"/>
    </location>
</feature>
<feature type="compositionally biased region" description="Gly residues" evidence="1">
    <location>
        <begin position="227"/>
        <end position="238"/>
    </location>
</feature>
<evidence type="ECO:0000256" key="1">
    <source>
        <dbReference type="SAM" id="MobiDB-lite"/>
    </source>
</evidence>
<feature type="signal peptide" evidence="2">
    <location>
        <begin position="1"/>
        <end position="27"/>
    </location>
</feature>
<dbReference type="AlphaFoldDB" id="A0A3R7KE36"/>
<evidence type="ECO:0000313" key="4">
    <source>
        <dbReference type="Proteomes" id="UP000284403"/>
    </source>
</evidence>
<accession>A0A3R7KE36</accession>
<evidence type="ECO:0000256" key="2">
    <source>
        <dbReference type="SAM" id="SignalP"/>
    </source>
</evidence>
<keyword evidence="4" id="KW-1185">Reference proteome</keyword>
<sequence>MALTVRRRAVCALALLALLCGCPLVCGTAGAEAVFQFGGGPLSDALDTPSAPGANGAVVGRRTDAPVLQNDSQRPDKAQVRPPATPQCSMNCDASKSDRTSCVRCPPGVPGRSPTDEGLQAAAAAGATAHSHGEDFAGSTPPSNIADAPAKQSGQKVSAEAAVACAAGGPKDPSAPCVSGLHSYPGVTASPPAGLAVPPLPNGADGRTPSGRVAGHNSGAPAFSHLGGDGAGARGGVPGAAPADRVTPTPQPPVAGRPLGEEAAGSPECGWDERPTQQRPGCRCCLWHQLGCNGRRRPRDGDSPQNALRQEGRQRRRHGVCACPTPAAAAAAAAHGCRCLRRWVGGAGQPHTHPGRDDSLCALGLLVVPVGQSFSLSPVQ</sequence>
<proteinExistence type="predicted"/>
<organism evidence="3 4">
    <name type="scientific">Trypanosoma conorhini</name>
    <dbReference type="NCBI Taxonomy" id="83891"/>
    <lineage>
        <taxon>Eukaryota</taxon>
        <taxon>Discoba</taxon>
        <taxon>Euglenozoa</taxon>
        <taxon>Kinetoplastea</taxon>
        <taxon>Metakinetoplastina</taxon>
        <taxon>Trypanosomatida</taxon>
        <taxon>Trypanosomatidae</taxon>
        <taxon>Trypanosoma</taxon>
    </lineage>
</organism>
<feature type="region of interest" description="Disordered" evidence="1">
    <location>
        <begin position="295"/>
        <end position="316"/>
    </location>
</feature>
<reference evidence="3 4" key="1">
    <citation type="journal article" date="2018" name="BMC Genomics">
        <title>Genomic comparison of Trypanosoma conorhini and Trypanosoma rangeli to Trypanosoma cruzi strains of high and low virulence.</title>
        <authorList>
            <person name="Bradwell K.R."/>
            <person name="Koparde V.N."/>
            <person name="Matveyev A.V."/>
            <person name="Serrano M.G."/>
            <person name="Alves J.M."/>
            <person name="Parikh H."/>
            <person name="Huang B."/>
            <person name="Lee V."/>
            <person name="Espinosa-Alvarez O."/>
            <person name="Ortiz P.A."/>
            <person name="Costa-Martins A.G."/>
            <person name="Teixeira M.M."/>
            <person name="Buck G.A."/>
        </authorList>
    </citation>
    <scope>NUCLEOTIDE SEQUENCE [LARGE SCALE GENOMIC DNA]</scope>
    <source>
        <strain evidence="3 4">025E</strain>
    </source>
</reference>
<feature type="chain" id="PRO_5018772961" description="Mucin-associated surface protein (MASP)" evidence="2">
    <location>
        <begin position="28"/>
        <end position="380"/>
    </location>
</feature>
<protein>
    <recommendedName>
        <fullName evidence="5">Mucin-associated surface protein (MASP)</fullName>
    </recommendedName>
</protein>
<dbReference type="PROSITE" id="PS51257">
    <property type="entry name" value="PROKAR_LIPOPROTEIN"/>
    <property type="match status" value="1"/>
</dbReference>
<dbReference type="RefSeq" id="XP_029225101.1">
    <property type="nucleotide sequence ID" value="XM_029374781.1"/>
</dbReference>
<comment type="caution">
    <text evidence="3">The sequence shown here is derived from an EMBL/GenBank/DDBJ whole genome shotgun (WGS) entry which is preliminary data.</text>
</comment>
<dbReference type="GeneID" id="40321533"/>
<dbReference type="EMBL" id="MKKU01000668">
    <property type="protein sequence ID" value="RNF04681.1"/>
    <property type="molecule type" value="Genomic_DNA"/>
</dbReference>
<gene>
    <name evidence="3" type="ORF">Tco025E_07922</name>
</gene>
<dbReference type="Proteomes" id="UP000284403">
    <property type="component" value="Unassembled WGS sequence"/>
</dbReference>
<evidence type="ECO:0000313" key="3">
    <source>
        <dbReference type="EMBL" id="RNF04681.1"/>
    </source>
</evidence>
<feature type="region of interest" description="Disordered" evidence="1">
    <location>
        <begin position="66"/>
        <end position="153"/>
    </location>
</feature>